<dbReference type="InterPro" id="IPR005146">
    <property type="entry name" value="B3/B4_tRNA-bd"/>
</dbReference>
<name>A0A559KJ20_9MOLU</name>
<keyword evidence="14 19" id="KW-0694">RNA-binding</keyword>
<keyword evidence="12" id="KW-0067">ATP-binding</keyword>
<dbReference type="EMBL" id="VIAE01000012">
    <property type="protein sequence ID" value="TVY12107.1"/>
    <property type="molecule type" value="Genomic_DNA"/>
</dbReference>
<dbReference type="InterPro" id="IPR033714">
    <property type="entry name" value="tRNA_bind_bactPheRS"/>
</dbReference>
<evidence type="ECO:0000256" key="12">
    <source>
        <dbReference type="ARBA" id="ARBA00022840"/>
    </source>
</evidence>
<dbReference type="InterPro" id="IPR045060">
    <property type="entry name" value="Phe-tRNA-ligase_IIc_bsu"/>
</dbReference>
<feature type="domain" description="B5" evidence="21">
    <location>
        <begin position="412"/>
        <end position="488"/>
    </location>
</feature>
<dbReference type="Pfam" id="PF17759">
    <property type="entry name" value="tRNA_synthFbeta"/>
    <property type="match status" value="1"/>
</dbReference>
<evidence type="ECO:0000256" key="19">
    <source>
        <dbReference type="PROSITE-ProRule" id="PRU00209"/>
    </source>
</evidence>
<evidence type="ECO:0000313" key="22">
    <source>
        <dbReference type="EMBL" id="TVY12107.1"/>
    </source>
</evidence>
<dbReference type="RefSeq" id="WP_144658546.1">
    <property type="nucleotide sequence ID" value="NZ_VIAE01000012.1"/>
</dbReference>
<evidence type="ECO:0000256" key="15">
    <source>
        <dbReference type="ARBA" id="ARBA00022917"/>
    </source>
</evidence>
<dbReference type="GO" id="GO:0005524">
    <property type="term" value="F:ATP binding"/>
    <property type="evidence" value="ECO:0007669"/>
    <property type="project" value="UniProtKB-KW"/>
</dbReference>
<dbReference type="Proteomes" id="UP000320078">
    <property type="component" value="Unassembled WGS sequence"/>
</dbReference>
<keyword evidence="8 19" id="KW-0820">tRNA-binding</keyword>
<keyword evidence="10" id="KW-0479">Metal-binding</keyword>
<dbReference type="InterPro" id="IPR004532">
    <property type="entry name" value="Phe-tRNA-ligase_IIc_bsu_bact"/>
</dbReference>
<evidence type="ECO:0000256" key="9">
    <source>
        <dbReference type="ARBA" id="ARBA00022598"/>
    </source>
</evidence>
<evidence type="ECO:0000256" key="5">
    <source>
        <dbReference type="ARBA" id="ARBA00012814"/>
    </source>
</evidence>
<evidence type="ECO:0000256" key="3">
    <source>
        <dbReference type="ARBA" id="ARBA00008653"/>
    </source>
</evidence>
<evidence type="ECO:0000256" key="17">
    <source>
        <dbReference type="ARBA" id="ARBA00033189"/>
    </source>
</evidence>
<keyword evidence="11" id="KW-0547">Nucleotide-binding</keyword>
<dbReference type="Gene3D" id="2.40.50.140">
    <property type="entry name" value="Nucleic acid-binding proteins"/>
    <property type="match status" value="1"/>
</dbReference>
<evidence type="ECO:0000256" key="4">
    <source>
        <dbReference type="ARBA" id="ARBA00011209"/>
    </source>
</evidence>
<keyword evidence="15" id="KW-0648">Protein biosynthesis</keyword>
<dbReference type="InterPro" id="IPR012340">
    <property type="entry name" value="NA-bd_OB-fold"/>
</dbReference>
<dbReference type="GO" id="GO:0000287">
    <property type="term" value="F:magnesium ion binding"/>
    <property type="evidence" value="ECO:0007669"/>
    <property type="project" value="InterPro"/>
</dbReference>
<dbReference type="SUPFAM" id="SSF55681">
    <property type="entry name" value="Class II aaRS and biotin synthetases"/>
    <property type="match status" value="1"/>
</dbReference>
<gene>
    <name evidence="22" type="primary">pheT</name>
    <name evidence="22" type="ORF">MDPP_00356</name>
</gene>
<comment type="subunit">
    <text evidence="4">Tetramer of two alpha and two beta subunits.</text>
</comment>
<dbReference type="GO" id="GO:0000049">
    <property type="term" value="F:tRNA binding"/>
    <property type="evidence" value="ECO:0007669"/>
    <property type="project" value="UniProtKB-UniRule"/>
</dbReference>
<dbReference type="PANTHER" id="PTHR10947:SF0">
    <property type="entry name" value="PHENYLALANINE--TRNA LIGASE BETA SUBUNIT"/>
    <property type="match status" value="1"/>
</dbReference>
<dbReference type="InterPro" id="IPR009061">
    <property type="entry name" value="DNA-bd_dom_put_sf"/>
</dbReference>
<dbReference type="SMART" id="SM00874">
    <property type="entry name" value="B5"/>
    <property type="match status" value="1"/>
</dbReference>
<dbReference type="GO" id="GO:0006432">
    <property type="term" value="P:phenylalanyl-tRNA aminoacylation"/>
    <property type="evidence" value="ECO:0007669"/>
    <property type="project" value="InterPro"/>
</dbReference>
<keyword evidence="23" id="KW-1185">Reference proteome</keyword>
<evidence type="ECO:0000256" key="11">
    <source>
        <dbReference type="ARBA" id="ARBA00022741"/>
    </source>
</evidence>
<comment type="caution">
    <text evidence="22">The sequence shown here is derived from an EMBL/GenBank/DDBJ whole genome shotgun (WGS) entry which is preliminary data.</text>
</comment>
<protein>
    <recommendedName>
        <fullName evidence="6">Phenylalanine--tRNA ligase beta subunit</fullName>
        <ecNumber evidence="5">6.1.1.20</ecNumber>
    </recommendedName>
    <alternativeName>
        <fullName evidence="17">Phenylalanyl-tRNA synthetase beta subunit</fullName>
    </alternativeName>
</protein>
<evidence type="ECO:0000256" key="14">
    <source>
        <dbReference type="ARBA" id="ARBA00022884"/>
    </source>
</evidence>
<dbReference type="InterPro" id="IPR002547">
    <property type="entry name" value="tRNA-bd_dom"/>
</dbReference>
<dbReference type="SUPFAM" id="SSF50249">
    <property type="entry name" value="Nucleic acid-binding proteins"/>
    <property type="match status" value="1"/>
</dbReference>
<comment type="similarity">
    <text evidence="3">Belongs to the phenylalanyl-tRNA synthetase beta subunit family. Type 1 subfamily.</text>
</comment>
<dbReference type="Gene3D" id="3.50.40.10">
    <property type="entry name" value="Phenylalanyl-trna Synthetase, Chain B, domain 3"/>
    <property type="match status" value="1"/>
</dbReference>
<evidence type="ECO:0000259" key="21">
    <source>
        <dbReference type="PROSITE" id="PS51483"/>
    </source>
</evidence>
<dbReference type="Gene3D" id="3.30.930.10">
    <property type="entry name" value="Bira Bifunctional Protein, Domain 2"/>
    <property type="match status" value="1"/>
</dbReference>
<keyword evidence="9" id="KW-0436">Ligase</keyword>
<dbReference type="NCBIfam" id="TIGR00472">
    <property type="entry name" value="pheT_bact"/>
    <property type="match status" value="1"/>
</dbReference>
<dbReference type="SUPFAM" id="SSF56037">
    <property type="entry name" value="PheT/TilS domain"/>
    <property type="match status" value="1"/>
</dbReference>
<accession>A0A559KJ20</accession>
<dbReference type="InterPro" id="IPR005147">
    <property type="entry name" value="tRNA_synthase_B5-dom"/>
</dbReference>
<dbReference type="Pfam" id="PF01588">
    <property type="entry name" value="tRNA_bind"/>
    <property type="match status" value="1"/>
</dbReference>
<dbReference type="GO" id="GO:0004826">
    <property type="term" value="F:phenylalanine-tRNA ligase activity"/>
    <property type="evidence" value="ECO:0007669"/>
    <property type="project" value="UniProtKB-EC"/>
</dbReference>
<dbReference type="InterPro" id="IPR045864">
    <property type="entry name" value="aa-tRNA-synth_II/BPL/LPL"/>
</dbReference>
<dbReference type="PANTHER" id="PTHR10947">
    <property type="entry name" value="PHENYLALANYL-TRNA SYNTHETASE BETA CHAIN AND LEUCINE-RICH REPEAT-CONTAINING PROTEIN 47"/>
    <property type="match status" value="1"/>
</dbReference>
<evidence type="ECO:0000259" key="20">
    <source>
        <dbReference type="PROSITE" id="PS50886"/>
    </source>
</evidence>
<keyword evidence="7" id="KW-0963">Cytoplasm</keyword>
<proteinExistence type="inferred from homology"/>
<evidence type="ECO:0000256" key="2">
    <source>
        <dbReference type="ARBA" id="ARBA00004496"/>
    </source>
</evidence>
<dbReference type="SUPFAM" id="SSF46955">
    <property type="entry name" value="Putative DNA-binding domain"/>
    <property type="match status" value="1"/>
</dbReference>
<dbReference type="OrthoDB" id="9805455at2"/>
<dbReference type="SMART" id="SM00873">
    <property type="entry name" value="B3_4"/>
    <property type="match status" value="1"/>
</dbReference>
<dbReference type="Gene3D" id="3.30.56.10">
    <property type="match status" value="2"/>
</dbReference>
<evidence type="ECO:0000313" key="23">
    <source>
        <dbReference type="Proteomes" id="UP000320078"/>
    </source>
</evidence>
<dbReference type="GO" id="GO:0009328">
    <property type="term" value="C:phenylalanine-tRNA ligase complex"/>
    <property type="evidence" value="ECO:0007669"/>
    <property type="project" value="TreeGrafter"/>
</dbReference>
<dbReference type="InterPro" id="IPR020825">
    <property type="entry name" value="Phe-tRNA_synthase-like_B3/B4"/>
</dbReference>
<organism evidence="22 23">
    <name type="scientific">Candidatus Phytoplasma pini</name>
    <dbReference type="NCBI Taxonomy" id="267362"/>
    <lineage>
        <taxon>Bacteria</taxon>
        <taxon>Bacillati</taxon>
        <taxon>Mycoplasmatota</taxon>
        <taxon>Mollicutes</taxon>
        <taxon>Acholeplasmatales</taxon>
        <taxon>Acholeplasmataceae</taxon>
        <taxon>Candidatus Phytoplasma</taxon>
    </lineage>
</organism>
<sequence length="569" mass="65721">MIIHESLLKKYFSSSDYNLSDYENLINDHIMEVERLEILSKNTHLIIGEILEFHKISQKKKINFVKVNIGAKILSIVCAASNLETNKKVVVALLGSYLEKKKMYIVEKEFDNIKSQGMICSAEELGLPLDILTFEEKEGILFLDAEAPLGTCALEYLGLKGFLLKIALTPDRSDLLSHAGFAKDFKAVLDDSSIYFKEPIFPFVEESEKVNSFEIKISSENCLEYHIRYLENIEVDISPLWLRNLLSIYNIEPVNNVIDVLNLILIEDGIPLDAFDTFSLQKDMIIIRNAYPEEKIAITKEKKKDFFLTPNDLVITDNQDRLISIAGIINMPEYIVNKKTKNIVITSAYFQPQNILKTSKKMNLKNEKILRLTRGIDISLLKQALEKATFLLQKISQAKVTKKIISVQKKKYKNIAINLTLEFIRSKTDIDFKMETIERFLHRLDYQIISISEDSLTVLAPLRRHDIKIKEDIISDLIRLYGYNQIESYKTIVPKLNTKTERQKTLDELRNLISSLGFFEIITYSLISEKIFNLFTESKNYLEIINPLSHERVILRHHLSVFLKLLLIV</sequence>
<comment type="catalytic activity">
    <reaction evidence="18">
        <text>tRNA(Phe) + L-phenylalanine + ATP = L-phenylalanyl-tRNA(Phe) + AMP + diphosphate + H(+)</text>
        <dbReference type="Rhea" id="RHEA:19413"/>
        <dbReference type="Rhea" id="RHEA-COMP:9668"/>
        <dbReference type="Rhea" id="RHEA-COMP:9699"/>
        <dbReference type="ChEBI" id="CHEBI:15378"/>
        <dbReference type="ChEBI" id="CHEBI:30616"/>
        <dbReference type="ChEBI" id="CHEBI:33019"/>
        <dbReference type="ChEBI" id="CHEBI:58095"/>
        <dbReference type="ChEBI" id="CHEBI:78442"/>
        <dbReference type="ChEBI" id="CHEBI:78531"/>
        <dbReference type="ChEBI" id="CHEBI:456215"/>
        <dbReference type="EC" id="6.1.1.20"/>
    </reaction>
</comment>
<dbReference type="AlphaFoldDB" id="A0A559KJ20"/>
<keyword evidence="16 22" id="KW-0030">Aminoacyl-tRNA synthetase</keyword>
<dbReference type="Pfam" id="PF03484">
    <property type="entry name" value="B5"/>
    <property type="match status" value="1"/>
</dbReference>
<comment type="cofactor">
    <cofactor evidence="1">
        <name>Mg(2+)</name>
        <dbReference type="ChEBI" id="CHEBI:18420"/>
    </cofactor>
</comment>
<evidence type="ECO:0000256" key="1">
    <source>
        <dbReference type="ARBA" id="ARBA00001946"/>
    </source>
</evidence>
<evidence type="ECO:0000256" key="16">
    <source>
        <dbReference type="ARBA" id="ARBA00023146"/>
    </source>
</evidence>
<evidence type="ECO:0000256" key="7">
    <source>
        <dbReference type="ARBA" id="ARBA00022490"/>
    </source>
</evidence>
<evidence type="ECO:0000256" key="8">
    <source>
        <dbReference type="ARBA" id="ARBA00022555"/>
    </source>
</evidence>
<evidence type="ECO:0000256" key="18">
    <source>
        <dbReference type="ARBA" id="ARBA00049255"/>
    </source>
</evidence>
<dbReference type="EC" id="6.1.1.20" evidence="5"/>
<keyword evidence="13" id="KW-0460">Magnesium</keyword>
<comment type="subcellular location">
    <subcellularLocation>
        <location evidence="2">Cytoplasm</location>
    </subcellularLocation>
</comment>
<dbReference type="Pfam" id="PF03483">
    <property type="entry name" value="B3_4"/>
    <property type="match status" value="1"/>
</dbReference>
<reference evidence="22 23" key="1">
    <citation type="submission" date="2019-06" db="EMBL/GenBank/DDBJ databases">
        <title>Draft Genome Sequence of Candidatus Phytoplasma pini-Related Strain MDPP: A Resource for Comparative Genomics of Gymnosperm-infecting Phytoplasmas.</title>
        <authorList>
            <person name="Cai W."/>
            <person name="Costanzo S."/>
            <person name="Shao J."/>
            <person name="Zhao Y."/>
            <person name="Davis R."/>
        </authorList>
    </citation>
    <scope>NUCLEOTIDE SEQUENCE [LARGE SCALE GENOMIC DNA]</scope>
    <source>
        <strain evidence="22 23">MDPP</strain>
    </source>
</reference>
<dbReference type="InterPro" id="IPR041616">
    <property type="entry name" value="PheRS_beta_core"/>
</dbReference>
<feature type="domain" description="TRNA-binding" evidence="20">
    <location>
        <begin position="39"/>
        <end position="154"/>
    </location>
</feature>
<evidence type="ECO:0000256" key="10">
    <source>
        <dbReference type="ARBA" id="ARBA00022723"/>
    </source>
</evidence>
<dbReference type="PROSITE" id="PS51483">
    <property type="entry name" value="B5"/>
    <property type="match status" value="1"/>
</dbReference>
<dbReference type="CDD" id="cd02796">
    <property type="entry name" value="tRNA_bind_bactPheRS"/>
    <property type="match status" value="1"/>
</dbReference>
<evidence type="ECO:0000256" key="6">
    <source>
        <dbReference type="ARBA" id="ARBA00017032"/>
    </source>
</evidence>
<evidence type="ECO:0000256" key="13">
    <source>
        <dbReference type="ARBA" id="ARBA00022842"/>
    </source>
</evidence>
<dbReference type="PROSITE" id="PS50886">
    <property type="entry name" value="TRBD"/>
    <property type="match status" value="1"/>
</dbReference>